<dbReference type="Proteomes" id="UP001241377">
    <property type="component" value="Unassembled WGS sequence"/>
</dbReference>
<organism evidence="1 2">
    <name type="scientific">Naganishia cerealis</name>
    <dbReference type="NCBI Taxonomy" id="610337"/>
    <lineage>
        <taxon>Eukaryota</taxon>
        <taxon>Fungi</taxon>
        <taxon>Dikarya</taxon>
        <taxon>Basidiomycota</taxon>
        <taxon>Agaricomycotina</taxon>
        <taxon>Tremellomycetes</taxon>
        <taxon>Filobasidiales</taxon>
        <taxon>Filobasidiaceae</taxon>
        <taxon>Naganishia</taxon>
    </lineage>
</organism>
<evidence type="ECO:0000313" key="2">
    <source>
        <dbReference type="Proteomes" id="UP001241377"/>
    </source>
</evidence>
<sequence>MDASGHAAGEVYWDELQMGVTVSQIHNAVNGTGGGGSNGFDVGYQAFVAANDVGNEDLSGGQFSGVLGLALPANSVILNQLGGATSGAPDGAPFLDNLFGSGVNAPQGRYFSLSLERIGDTRTKSSLGIGRFDDSLCPEPCIPNYSSVVTSSLGPLYWRIPLQGITAYTWPSGQAPSSSSPTSAVIKLPSSATTGQSYPVAVLDSGGYQVLMGDRTLVDAIYAPFGGSRASDGNCMSVFVISGDANVSGDETHC</sequence>
<gene>
    <name evidence="1" type="ORF">QFC19_008945</name>
</gene>
<proteinExistence type="predicted"/>
<evidence type="ECO:0000313" key="1">
    <source>
        <dbReference type="EMBL" id="KAJ9091831.1"/>
    </source>
</evidence>
<accession>A0ACC2UYY6</accession>
<comment type="caution">
    <text evidence="1">The sequence shown here is derived from an EMBL/GenBank/DDBJ whole genome shotgun (WGS) entry which is preliminary data.</text>
</comment>
<name>A0ACC2UYY6_9TREE</name>
<keyword evidence="2" id="KW-1185">Reference proteome</keyword>
<protein>
    <submittedName>
        <fullName evidence="1">Uncharacterized protein</fullName>
    </submittedName>
</protein>
<reference evidence="1" key="1">
    <citation type="submission" date="2023-04" db="EMBL/GenBank/DDBJ databases">
        <title>Draft Genome sequencing of Naganishia species isolated from polar environments using Oxford Nanopore Technology.</title>
        <authorList>
            <person name="Leo P."/>
            <person name="Venkateswaran K."/>
        </authorList>
    </citation>
    <scope>NUCLEOTIDE SEQUENCE</scope>
    <source>
        <strain evidence="1">MNA-CCFEE 5261</strain>
    </source>
</reference>
<dbReference type="EMBL" id="JASBWR010000143">
    <property type="protein sequence ID" value="KAJ9091831.1"/>
    <property type="molecule type" value="Genomic_DNA"/>
</dbReference>